<evidence type="ECO:0000313" key="6">
    <source>
        <dbReference type="EMBL" id="GID74622.1"/>
    </source>
</evidence>
<keyword evidence="7" id="KW-1185">Reference proteome</keyword>
<dbReference type="PANTHER" id="PTHR30055:SF238">
    <property type="entry name" value="MYCOFACTOCIN BIOSYNTHESIS TRANSCRIPTIONAL REGULATOR MFTR-RELATED"/>
    <property type="match status" value="1"/>
</dbReference>
<dbReference type="EMBL" id="BOMI01000063">
    <property type="protein sequence ID" value="GID74622.1"/>
    <property type="molecule type" value="Genomic_DNA"/>
</dbReference>
<reference evidence="6 7" key="1">
    <citation type="submission" date="2021-01" db="EMBL/GenBank/DDBJ databases">
        <title>Whole genome shotgun sequence of Actinoplanes deccanensis NBRC 13994.</title>
        <authorList>
            <person name="Komaki H."/>
            <person name="Tamura T."/>
        </authorList>
    </citation>
    <scope>NUCLEOTIDE SEQUENCE [LARGE SCALE GENOMIC DNA]</scope>
    <source>
        <strain evidence="6 7">NBRC 13994</strain>
    </source>
</reference>
<gene>
    <name evidence="6" type="ORF">Ade02nite_32630</name>
</gene>
<keyword evidence="2 4" id="KW-0238">DNA-binding</keyword>
<dbReference type="SUPFAM" id="SSF46689">
    <property type="entry name" value="Homeodomain-like"/>
    <property type="match status" value="1"/>
</dbReference>
<dbReference type="Pfam" id="PF00440">
    <property type="entry name" value="TetR_N"/>
    <property type="match status" value="1"/>
</dbReference>
<evidence type="ECO:0000256" key="1">
    <source>
        <dbReference type="ARBA" id="ARBA00023015"/>
    </source>
</evidence>
<proteinExistence type="predicted"/>
<feature type="DNA-binding region" description="H-T-H motif" evidence="4">
    <location>
        <begin position="30"/>
        <end position="49"/>
    </location>
</feature>
<dbReference type="InterPro" id="IPR001647">
    <property type="entry name" value="HTH_TetR"/>
</dbReference>
<dbReference type="PROSITE" id="PS01081">
    <property type="entry name" value="HTH_TETR_1"/>
    <property type="match status" value="1"/>
</dbReference>
<keyword evidence="3" id="KW-0804">Transcription</keyword>
<sequence length="193" mass="21603">MRDRKREQNRVKTVEVAWRLFMERGYDNVTVADICAETEIAPRTFHRYFAAKEDVVTDPIRRMAAIVTDHLAGAPAGLSATELMSAAMREVGAFVVAHRAWLAALRQVARQSHQLRAAHAGVPPEQEREIVRTLASRSPGAGEDDWRLRVLVVNATGVFRVWYDDYLGARLDDPLPRLDEMLATLANGVPVSE</sequence>
<dbReference type="InterPro" id="IPR023772">
    <property type="entry name" value="DNA-bd_HTH_TetR-type_CS"/>
</dbReference>
<protein>
    <submittedName>
        <fullName evidence="6">TetR family transcriptional regulator</fullName>
    </submittedName>
</protein>
<accession>A0ABQ3Y3Q0</accession>
<evidence type="ECO:0000256" key="4">
    <source>
        <dbReference type="PROSITE-ProRule" id="PRU00335"/>
    </source>
</evidence>
<keyword evidence="1" id="KW-0805">Transcription regulation</keyword>
<dbReference type="Gene3D" id="1.10.357.10">
    <property type="entry name" value="Tetracycline Repressor, domain 2"/>
    <property type="match status" value="1"/>
</dbReference>
<organism evidence="6 7">
    <name type="scientific">Paractinoplanes deccanensis</name>
    <dbReference type="NCBI Taxonomy" id="113561"/>
    <lineage>
        <taxon>Bacteria</taxon>
        <taxon>Bacillati</taxon>
        <taxon>Actinomycetota</taxon>
        <taxon>Actinomycetes</taxon>
        <taxon>Micromonosporales</taxon>
        <taxon>Micromonosporaceae</taxon>
        <taxon>Paractinoplanes</taxon>
    </lineage>
</organism>
<evidence type="ECO:0000256" key="2">
    <source>
        <dbReference type="ARBA" id="ARBA00023125"/>
    </source>
</evidence>
<dbReference type="PROSITE" id="PS50977">
    <property type="entry name" value="HTH_TETR_2"/>
    <property type="match status" value="1"/>
</dbReference>
<evidence type="ECO:0000313" key="7">
    <source>
        <dbReference type="Proteomes" id="UP000609879"/>
    </source>
</evidence>
<evidence type="ECO:0000259" key="5">
    <source>
        <dbReference type="PROSITE" id="PS50977"/>
    </source>
</evidence>
<feature type="domain" description="HTH tetR-type" evidence="5">
    <location>
        <begin position="7"/>
        <end position="67"/>
    </location>
</feature>
<dbReference type="Proteomes" id="UP000609879">
    <property type="component" value="Unassembled WGS sequence"/>
</dbReference>
<dbReference type="InterPro" id="IPR050109">
    <property type="entry name" value="HTH-type_TetR-like_transc_reg"/>
</dbReference>
<dbReference type="PANTHER" id="PTHR30055">
    <property type="entry name" value="HTH-TYPE TRANSCRIPTIONAL REGULATOR RUTR"/>
    <property type="match status" value="1"/>
</dbReference>
<comment type="caution">
    <text evidence="6">The sequence shown here is derived from an EMBL/GenBank/DDBJ whole genome shotgun (WGS) entry which is preliminary data.</text>
</comment>
<evidence type="ECO:0000256" key="3">
    <source>
        <dbReference type="ARBA" id="ARBA00023163"/>
    </source>
</evidence>
<name>A0ABQ3Y3Q0_9ACTN</name>
<dbReference type="InterPro" id="IPR009057">
    <property type="entry name" value="Homeodomain-like_sf"/>
</dbReference>